<reference evidence="4" key="1">
    <citation type="journal article" date="2020" name="Stud. Mycol.">
        <title>101 Dothideomycetes genomes: a test case for predicting lifestyles and emergence of pathogens.</title>
        <authorList>
            <person name="Haridas S."/>
            <person name="Albert R."/>
            <person name="Binder M."/>
            <person name="Bloem J."/>
            <person name="Labutti K."/>
            <person name="Salamov A."/>
            <person name="Andreopoulos B."/>
            <person name="Baker S."/>
            <person name="Barry K."/>
            <person name="Bills G."/>
            <person name="Bluhm B."/>
            <person name="Cannon C."/>
            <person name="Castanera R."/>
            <person name="Culley D."/>
            <person name="Daum C."/>
            <person name="Ezra D."/>
            <person name="Gonzalez J."/>
            <person name="Henrissat B."/>
            <person name="Kuo A."/>
            <person name="Liang C."/>
            <person name="Lipzen A."/>
            <person name="Lutzoni F."/>
            <person name="Magnuson J."/>
            <person name="Mondo S."/>
            <person name="Nolan M."/>
            <person name="Ohm R."/>
            <person name="Pangilinan J."/>
            <person name="Park H.-J."/>
            <person name="Ramirez L."/>
            <person name="Alfaro M."/>
            <person name="Sun H."/>
            <person name="Tritt A."/>
            <person name="Yoshinaga Y."/>
            <person name="Zwiers L.-H."/>
            <person name="Turgeon B."/>
            <person name="Goodwin S."/>
            <person name="Spatafora J."/>
            <person name="Crous P."/>
            <person name="Grigoriev I."/>
        </authorList>
    </citation>
    <scope>NUCLEOTIDE SEQUENCE</scope>
    <source>
        <strain evidence="4">ATCC 74209</strain>
    </source>
</reference>
<feature type="chain" id="PRO_5040110222" evidence="3">
    <location>
        <begin position="22"/>
        <end position="894"/>
    </location>
</feature>
<gene>
    <name evidence="4" type="ORF">GQ43DRAFT_460999</name>
</gene>
<evidence type="ECO:0000313" key="4">
    <source>
        <dbReference type="EMBL" id="KAF2204159.1"/>
    </source>
</evidence>
<protein>
    <submittedName>
        <fullName evidence="4">Uncharacterized protein</fullName>
    </submittedName>
</protein>
<dbReference type="Proteomes" id="UP000799536">
    <property type="component" value="Unassembled WGS sequence"/>
</dbReference>
<proteinExistence type="predicted"/>
<feature type="compositionally biased region" description="Basic residues" evidence="1">
    <location>
        <begin position="850"/>
        <end position="859"/>
    </location>
</feature>
<feature type="signal peptide" evidence="3">
    <location>
        <begin position="1"/>
        <end position="21"/>
    </location>
</feature>
<keyword evidence="2" id="KW-0812">Transmembrane</keyword>
<comment type="caution">
    <text evidence="4">The sequence shown here is derived from an EMBL/GenBank/DDBJ whole genome shotgun (WGS) entry which is preliminary data.</text>
</comment>
<name>A0A9P4MSH5_9PLEO</name>
<evidence type="ECO:0000256" key="1">
    <source>
        <dbReference type="SAM" id="MobiDB-lite"/>
    </source>
</evidence>
<dbReference type="AlphaFoldDB" id="A0A9P4MSH5"/>
<evidence type="ECO:0000313" key="5">
    <source>
        <dbReference type="Proteomes" id="UP000799536"/>
    </source>
</evidence>
<accession>A0A9P4MSH5</accession>
<sequence>MFELISSTVLCSAIFSWVTMALTVPTPIKTTDGGTKSDQLRAPQIRINRTPIQQSPNGLALTKPSGTNLSSVSQRFASSNQRTQARNKKSVLDINRIPELSADKIEKVAFEHEKYDFGSVELSNYLAKFDDCTDYGVTDIAEKELIQIEIKRLVKDAEYSGEFMFRNDQIPRLTDEQGYKDVSNLSDQIVTNFQIIKHDNSQLAIKYCPSLADESGRTFTKSRRLLFTRYGRDEATRVNRKTLEPPERNQKAYFALVDYITSCVIRLLVRSASTDKNYWQNHLIAIIARWAVKLKLLSYDPAGYAQKSLNNGVDLIRTSVEEAKTNEHLTYIVKNSTEYNPDAEKTTEVSTVDTEMDVTMRYYRECIILRRYMEMIVIPALNSLLSQGKSAPDKFESSVVVYKTGLERTLTSLSSDREGEITASSDITHVKTVYTALTLLQANTRYIQNNSDKTNVDRGISTAISWEWPKEGSVISQSDKGETEVDKMEDLISLLVPLTLANPFQGWVVDNLMEAISSGIDDDDQVLQFKPPSKELIAAYSITTKNYTLQSQRARNYHADPEVCSLMKSPLRKNITPGQSISHLMDNRINGPADIPPSDPKKEKKNHDILTRCVLSEDSIAVDCKQYVWSILAIAGLFVAGGMAIPFTVQSKIRGVDPFQMTTFIWVVTGFFIIVCKSWKVTEWPWHDFLSHRVVCKSVSDLSYVTGLDPQVILSYLLQEERRNILLTRGPYNGMFTSKTENDGFAIDEPPHLSTMLHSGFVLLKVANEKGEHLVCMDVRKGAGAANCLKGMTESFLARKDIGKGESQAEADDLEKSIQQKGTKSRSSHQAGSDPEDPEKGKEKQGLRSRFGKLRKVTRKAREKDERDPVLFLRKDDFRFNKVLGIFVLDSNFG</sequence>
<dbReference type="EMBL" id="ML993883">
    <property type="protein sequence ID" value="KAF2204159.1"/>
    <property type="molecule type" value="Genomic_DNA"/>
</dbReference>
<evidence type="ECO:0000256" key="3">
    <source>
        <dbReference type="SAM" id="SignalP"/>
    </source>
</evidence>
<evidence type="ECO:0000256" key="2">
    <source>
        <dbReference type="SAM" id="Phobius"/>
    </source>
</evidence>
<dbReference type="OrthoDB" id="5419219at2759"/>
<keyword evidence="2" id="KW-1133">Transmembrane helix</keyword>
<keyword evidence="3" id="KW-0732">Signal</keyword>
<organism evidence="4 5">
    <name type="scientific">Delitschia confertaspora ATCC 74209</name>
    <dbReference type="NCBI Taxonomy" id="1513339"/>
    <lineage>
        <taxon>Eukaryota</taxon>
        <taxon>Fungi</taxon>
        <taxon>Dikarya</taxon>
        <taxon>Ascomycota</taxon>
        <taxon>Pezizomycotina</taxon>
        <taxon>Dothideomycetes</taxon>
        <taxon>Pleosporomycetidae</taxon>
        <taxon>Pleosporales</taxon>
        <taxon>Delitschiaceae</taxon>
        <taxon>Delitschia</taxon>
    </lineage>
</organism>
<keyword evidence="5" id="KW-1185">Reference proteome</keyword>
<keyword evidence="2" id="KW-0472">Membrane</keyword>
<feature type="transmembrane region" description="Helical" evidence="2">
    <location>
        <begin position="627"/>
        <end position="649"/>
    </location>
</feature>
<feature type="transmembrane region" description="Helical" evidence="2">
    <location>
        <begin position="661"/>
        <end position="682"/>
    </location>
</feature>
<feature type="region of interest" description="Disordered" evidence="1">
    <location>
        <begin position="807"/>
        <end position="866"/>
    </location>
</feature>